<dbReference type="STRING" id="243090.RB8917"/>
<gene>
    <name evidence="1" type="ordered locus">RB8917</name>
</gene>
<reference evidence="1 2" key="1">
    <citation type="journal article" date="2003" name="Proc. Natl. Acad. Sci. U.S.A.">
        <title>Complete genome sequence of the marine planctomycete Pirellula sp. strain 1.</title>
        <authorList>
            <person name="Gloeckner F.O."/>
            <person name="Kube M."/>
            <person name="Bauer M."/>
            <person name="Teeling H."/>
            <person name="Lombardot T."/>
            <person name="Ludwig W."/>
            <person name="Gade D."/>
            <person name="Beck A."/>
            <person name="Borzym K."/>
            <person name="Heitmann K."/>
            <person name="Rabus R."/>
            <person name="Schlesner H."/>
            <person name="Amann R."/>
            <person name="Reinhardt R."/>
        </authorList>
    </citation>
    <scope>NUCLEOTIDE SEQUENCE [LARGE SCALE GENOMIC DNA]</scope>
    <source>
        <strain evidence="2">DSM 10527 / NCIMB 13988 / SH1</strain>
    </source>
</reference>
<proteinExistence type="predicted"/>
<evidence type="ECO:0000313" key="2">
    <source>
        <dbReference type="Proteomes" id="UP000001025"/>
    </source>
</evidence>
<dbReference type="KEGG" id="rba:RB8917"/>
<dbReference type="HOGENOM" id="CLU_2685380_0_0_0"/>
<protein>
    <submittedName>
        <fullName evidence="1">Uncharacterized protein</fullName>
    </submittedName>
</protein>
<keyword evidence="2" id="KW-1185">Reference proteome</keyword>
<accession>Q7UMC1</accession>
<dbReference type="EnsemblBacteria" id="CAD75996">
    <property type="protein sequence ID" value="CAD75996"/>
    <property type="gene ID" value="RB8917"/>
</dbReference>
<evidence type="ECO:0000313" key="1">
    <source>
        <dbReference type="EMBL" id="CAD75996.1"/>
    </source>
</evidence>
<dbReference type="EMBL" id="BX294148">
    <property type="protein sequence ID" value="CAD75996.1"/>
    <property type="molecule type" value="Genomic_DNA"/>
</dbReference>
<dbReference type="Proteomes" id="UP000001025">
    <property type="component" value="Chromosome"/>
</dbReference>
<dbReference type="AlphaFoldDB" id="Q7UMC1"/>
<organism evidence="1 2">
    <name type="scientific">Rhodopirellula baltica (strain DSM 10527 / NCIMB 13988 / SH1)</name>
    <dbReference type="NCBI Taxonomy" id="243090"/>
    <lineage>
        <taxon>Bacteria</taxon>
        <taxon>Pseudomonadati</taxon>
        <taxon>Planctomycetota</taxon>
        <taxon>Planctomycetia</taxon>
        <taxon>Pirellulales</taxon>
        <taxon>Pirellulaceae</taxon>
        <taxon>Rhodopirellula</taxon>
    </lineage>
</organism>
<name>Q7UMC1_RHOBA</name>
<sequence>MPEQRRSGLIRPTWTNAQTSFDRKLATQASLPDQLPHQTACPKTPSEGTCLQRGVVAFSLLVPCPALPCPSPHR</sequence>
<dbReference type="InParanoid" id="Q7UMC1"/>